<dbReference type="InterPro" id="IPR055457">
    <property type="entry name" value="OST48_N"/>
</dbReference>
<proteinExistence type="inferred from homology"/>
<evidence type="ECO:0000256" key="5">
    <source>
        <dbReference type="ARBA" id="ARBA00022824"/>
    </source>
</evidence>
<dbReference type="Pfam" id="PF23358">
    <property type="entry name" value="OST48_MD"/>
    <property type="match status" value="1"/>
</dbReference>
<dbReference type="Proteomes" id="UP000612055">
    <property type="component" value="Unassembled WGS sequence"/>
</dbReference>
<dbReference type="PANTHER" id="PTHR10830">
    <property type="entry name" value="DOLICHYL-DIPHOSPHOOLIGOSACCHARIDE--PROTEIN GLYCOSYLTRANSFERASE 48 KDA SUBUNIT"/>
    <property type="match status" value="1"/>
</dbReference>
<keyword evidence="8" id="KW-0732">Signal</keyword>
<dbReference type="InterPro" id="IPR005013">
    <property type="entry name" value="DDOST_48_kDa_subunit"/>
</dbReference>
<dbReference type="AlphaFoldDB" id="A0A835XZ66"/>
<dbReference type="PANTHER" id="PTHR10830:SF0">
    <property type="entry name" value="DOLICHYL-DIPHOSPHOOLIGOSACCHARIDE--PROTEIN GLYCOSYLTRANSFERASE 48 KDA SUBUNIT"/>
    <property type="match status" value="1"/>
</dbReference>
<organism evidence="11 12">
    <name type="scientific">Edaphochlamys debaryana</name>
    <dbReference type="NCBI Taxonomy" id="47281"/>
    <lineage>
        <taxon>Eukaryota</taxon>
        <taxon>Viridiplantae</taxon>
        <taxon>Chlorophyta</taxon>
        <taxon>core chlorophytes</taxon>
        <taxon>Chlorophyceae</taxon>
        <taxon>CS clade</taxon>
        <taxon>Chlamydomonadales</taxon>
        <taxon>Chlamydomonadales incertae sedis</taxon>
        <taxon>Edaphochlamys</taxon>
    </lineage>
</organism>
<evidence type="ECO:0000256" key="8">
    <source>
        <dbReference type="RuleBase" id="RU361142"/>
    </source>
</evidence>
<evidence type="ECO:0000259" key="10">
    <source>
        <dbReference type="Pfam" id="PF23358"/>
    </source>
</evidence>
<evidence type="ECO:0000313" key="11">
    <source>
        <dbReference type="EMBL" id="KAG2491121.1"/>
    </source>
</evidence>
<comment type="pathway">
    <text evidence="2 8">Protein modification; protein glycosylation.</text>
</comment>
<feature type="transmembrane region" description="Helical" evidence="8">
    <location>
        <begin position="401"/>
        <end position="423"/>
    </location>
</feature>
<comment type="similarity">
    <text evidence="3 8">Belongs to the DDOST 48 kDa subunit family.</text>
</comment>
<evidence type="ECO:0000256" key="7">
    <source>
        <dbReference type="ARBA" id="ARBA00023136"/>
    </source>
</evidence>
<keyword evidence="7 8" id="KW-0472">Membrane</keyword>
<dbReference type="OrthoDB" id="29105at2759"/>
<dbReference type="UniPathway" id="UPA00378"/>
<evidence type="ECO:0000256" key="1">
    <source>
        <dbReference type="ARBA" id="ARBA00004479"/>
    </source>
</evidence>
<comment type="subcellular location">
    <subcellularLocation>
        <location evidence="8">Endoplasmic reticulum membrane</location>
        <topology evidence="8">Single-pass type I membrane protein</topology>
    </subcellularLocation>
    <subcellularLocation>
        <location evidence="1">Membrane</location>
        <topology evidence="1">Single-pass type I membrane protein</topology>
    </subcellularLocation>
</comment>
<dbReference type="GO" id="GO:0018279">
    <property type="term" value="P:protein N-linked glycosylation via asparagine"/>
    <property type="evidence" value="ECO:0007669"/>
    <property type="project" value="UniProtKB-UniRule"/>
</dbReference>
<dbReference type="EMBL" id="JAEHOE010000056">
    <property type="protein sequence ID" value="KAG2491121.1"/>
    <property type="molecule type" value="Genomic_DNA"/>
</dbReference>
<sequence>MSRHLLLGVALLAALHSAYAGGKVLMLLQSEKNIDRFSSFTDALTAAGFTIEIKGYKDSSLKLREYGTWLYDDLVLFAPKAEGFGGSIDQQTILDFVDSGHNVLLGVNSDVSEAMRNLAAEFGVDLDDRGTKVYDHFHYAVKEDGKQDHTLIAATDLVDSPVMVGGPYKQPILFRGLAASVPSNSELATVVLSAPGTAYSHDPKKSMIEPPALMVGAAASLVTAVQARNNARMVVAGSVEMFSNDIFNSQVTVNGASTATANKDFCVTLTRWAFQDRGVLVASNLRHHLLGSEEQPWGYRVNDDVEFLVDVMEHEGGVAKPYKADDIQLEFIMLNPYVRVPLQHDGQGTFSLRFKVPDVYGVFKYFIDYSHRGYSYIKLTHQVPVRPFKHDEYERFLVCAYPYYASAASVMAAFFALGFFFLYHK</sequence>
<reference evidence="11" key="1">
    <citation type="journal article" date="2020" name="bioRxiv">
        <title>Comparative genomics of Chlamydomonas.</title>
        <authorList>
            <person name="Craig R.J."/>
            <person name="Hasan A.R."/>
            <person name="Ness R.W."/>
            <person name="Keightley P.D."/>
        </authorList>
    </citation>
    <scope>NUCLEOTIDE SEQUENCE</scope>
    <source>
        <strain evidence="11">CCAP 11/70</strain>
    </source>
</reference>
<name>A0A835XZ66_9CHLO</name>
<comment type="caution">
    <text evidence="11">The sequence shown here is derived from an EMBL/GenBank/DDBJ whole genome shotgun (WGS) entry which is preliminary data.</text>
</comment>
<evidence type="ECO:0000256" key="4">
    <source>
        <dbReference type="ARBA" id="ARBA00022692"/>
    </source>
</evidence>
<evidence type="ECO:0000313" key="12">
    <source>
        <dbReference type="Proteomes" id="UP000612055"/>
    </source>
</evidence>
<keyword evidence="12" id="KW-1185">Reference proteome</keyword>
<accession>A0A835XZ66</accession>
<feature type="domain" description="OST48 middle" evidence="10">
    <location>
        <begin position="287"/>
        <end position="425"/>
    </location>
</feature>
<feature type="chain" id="PRO_5033110550" description="Dolichyl-diphosphooligosaccharide--protein glycosyltransferase 48 kDa subunit" evidence="8">
    <location>
        <begin position="21"/>
        <end position="425"/>
    </location>
</feature>
<comment type="function">
    <text evidence="8">Subunit of the oligosaccharyl transferase (OST) complex that catalyzes the initial transfer of a defined glycan (Glc(3)Man(9)GlcNAc(2) in eukaryotes) from the lipid carrier dolichol-pyrophosphate to an asparagine residue within an Asn-X-Ser/Thr consensus motif in nascent polypeptide chains, the first step in protein N-glycosylation. N-glycosylation occurs cotranslationally and the complex associates with the Sec61 complex at the channel-forming translocon complex that mediates protein translocation across the endoplasmic reticulum (ER).</text>
</comment>
<keyword evidence="4 8" id="KW-0812">Transmembrane</keyword>
<comment type="subunit">
    <text evidence="8">Component of the oligosaccharyltransferase (OST) complex.</text>
</comment>
<dbReference type="InterPro" id="IPR055459">
    <property type="entry name" value="OST48_MD"/>
</dbReference>
<feature type="signal peptide" evidence="8">
    <location>
        <begin position="1"/>
        <end position="20"/>
    </location>
</feature>
<evidence type="ECO:0000256" key="2">
    <source>
        <dbReference type="ARBA" id="ARBA00004922"/>
    </source>
</evidence>
<keyword evidence="5 8" id="KW-0256">Endoplasmic reticulum</keyword>
<keyword evidence="6 8" id="KW-1133">Transmembrane helix</keyword>
<protein>
    <recommendedName>
        <fullName evidence="8">Dolichyl-diphosphooligosaccharide--protein glycosyltransferase 48 kDa subunit</fullName>
        <shortName evidence="8">Oligosaccharyl transferase 48 kDa subunit</shortName>
    </recommendedName>
</protein>
<gene>
    <name evidence="11" type="ORF">HYH03_010565</name>
</gene>
<evidence type="ECO:0000259" key="9">
    <source>
        <dbReference type="Pfam" id="PF03345"/>
    </source>
</evidence>
<evidence type="ECO:0000256" key="3">
    <source>
        <dbReference type="ARBA" id="ARBA00008743"/>
    </source>
</evidence>
<evidence type="ECO:0000256" key="6">
    <source>
        <dbReference type="ARBA" id="ARBA00022989"/>
    </source>
</evidence>
<feature type="domain" description="OST48 N-terminal" evidence="9">
    <location>
        <begin position="23"/>
        <end position="273"/>
    </location>
</feature>
<dbReference type="Pfam" id="PF03345">
    <property type="entry name" value="OST48_N"/>
    <property type="match status" value="1"/>
</dbReference>
<dbReference type="GO" id="GO:0008250">
    <property type="term" value="C:oligosaccharyltransferase complex"/>
    <property type="evidence" value="ECO:0007669"/>
    <property type="project" value="TreeGrafter"/>
</dbReference>